<name>A0AAV4XYI7_CAEEX</name>
<reference evidence="1 2" key="1">
    <citation type="submission" date="2021-06" db="EMBL/GenBank/DDBJ databases">
        <title>Caerostris extrusa draft genome.</title>
        <authorList>
            <person name="Kono N."/>
            <person name="Arakawa K."/>
        </authorList>
    </citation>
    <scope>NUCLEOTIDE SEQUENCE [LARGE SCALE GENOMIC DNA]</scope>
</reference>
<evidence type="ECO:0000313" key="1">
    <source>
        <dbReference type="EMBL" id="GIZ00192.1"/>
    </source>
</evidence>
<protein>
    <submittedName>
        <fullName evidence="1">Uncharacterized protein</fullName>
    </submittedName>
</protein>
<dbReference type="EMBL" id="BPLR01001131">
    <property type="protein sequence ID" value="GIZ00192.1"/>
    <property type="molecule type" value="Genomic_DNA"/>
</dbReference>
<comment type="caution">
    <text evidence="1">The sequence shown here is derived from an EMBL/GenBank/DDBJ whole genome shotgun (WGS) entry which is preliminary data.</text>
</comment>
<gene>
    <name evidence="1" type="ORF">CEXT_370951</name>
</gene>
<sequence>SWKLKFKLNRNLKINQICLCLVLKPDLGCSRTVLN</sequence>
<keyword evidence="2" id="KW-1185">Reference proteome</keyword>
<proteinExistence type="predicted"/>
<feature type="non-terminal residue" evidence="1">
    <location>
        <position position="1"/>
    </location>
</feature>
<accession>A0AAV4XYI7</accession>
<organism evidence="1 2">
    <name type="scientific">Caerostris extrusa</name>
    <name type="common">Bark spider</name>
    <name type="synonym">Caerostris bankana</name>
    <dbReference type="NCBI Taxonomy" id="172846"/>
    <lineage>
        <taxon>Eukaryota</taxon>
        <taxon>Metazoa</taxon>
        <taxon>Ecdysozoa</taxon>
        <taxon>Arthropoda</taxon>
        <taxon>Chelicerata</taxon>
        <taxon>Arachnida</taxon>
        <taxon>Araneae</taxon>
        <taxon>Araneomorphae</taxon>
        <taxon>Entelegynae</taxon>
        <taxon>Araneoidea</taxon>
        <taxon>Araneidae</taxon>
        <taxon>Caerostris</taxon>
    </lineage>
</organism>
<dbReference type="AlphaFoldDB" id="A0AAV4XYI7"/>
<dbReference type="Proteomes" id="UP001054945">
    <property type="component" value="Unassembled WGS sequence"/>
</dbReference>
<evidence type="ECO:0000313" key="2">
    <source>
        <dbReference type="Proteomes" id="UP001054945"/>
    </source>
</evidence>